<reference evidence="2" key="1">
    <citation type="submission" date="2016-05" db="EMBL/GenBank/DDBJ databases">
        <title>Polynucleobacter sp. QLW-P1FAT50C-4 genome.</title>
        <authorList>
            <person name="Hahn M.W."/>
        </authorList>
    </citation>
    <scope>NUCLEOTIDE SEQUENCE [LARGE SCALE GENOMIC DNA]</scope>
    <source>
        <strain evidence="2">QLW-P1FAT50C-4</strain>
    </source>
</reference>
<evidence type="ECO:0000313" key="1">
    <source>
        <dbReference type="EMBL" id="ANI99096.1"/>
    </source>
</evidence>
<dbReference type="RefSeq" id="WP_068948101.1">
    <property type="nucleotide sequence ID" value="NZ_CP015922.1"/>
</dbReference>
<protein>
    <recommendedName>
        <fullName evidence="3">HNH endonuclease 5 domain-containing protein</fullName>
    </recommendedName>
</protein>
<dbReference type="Proteomes" id="UP000078463">
    <property type="component" value="Chromosome"/>
</dbReference>
<proteinExistence type="predicted"/>
<dbReference type="OrthoDB" id="9015736at2"/>
<evidence type="ECO:0008006" key="3">
    <source>
        <dbReference type="Google" id="ProtNLM"/>
    </source>
</evidence>
<accession>A0A191UDY6</accession>
<name>A0A191UDY6_9BURK</name>
<dbReference type="Gene3D" id="1.10.30.50">
    <property type="match status" value="1"/>
</dbReference>
<dbReference type="KEGG" id="pwu:A8O14_02700"/>
<gene>
    <name evidence="1" type="ORF">A8O14_02700</name>
</gene>
<dbReference type="AlphaFoldDB" id="A0A191UDY6"/>
<sequence length="240" mass="27146">MSKAYKNKACVYCLKRQSIDGDHVIARQFFLAEQRDKLPKVPACKDCNNEKSQLEHYLTTVLPFGGTHASSSTMLSTLVPNRLKRNLKLYNALIAGAVINPNRGRQKSSTIPFDGSSLTRLYELIARGLAWHHWRLLINEDYVVRAGFFINEGVPFFQRLLAMNATNRVFGNFGNGVFQYEGVQAIECPQLTVWRMSFYGVEVGGHSQGPQYRSSQAFCISASIHSTIIRDLPHLFWGQQ</sequence>
<organism evidence="1 2">
    <name type="scientific">Polynucleobacter wuianus</name>
    <dbReference type="NCBI Taxonomy" id="1743168"/>
    <lineage>
        <taxon>Bacteria</taxon>
        <taxon>Pseudomonadati</taxon>
        <taxon>Pseudomonadota</taxon>
        <taxon>Betaproteobacteria</taxon>
        <taxon>Burkholderiales</taxon>
        <taxon>Burkholderiaceae</taxon>
        <taxon>Polynucleobacter</taxon>
    </lineage>
</organism>
<keyword evidence="2" id="KW-1185">Reference proteome</keyword>
<evidence type="ECO:0000313" key="2">
    <source>
        <dbReference type="Proteomes" id="UP000078463"/>
    </source>
</evidence>
<dbReference type="EMBL" id="CP015922">
    <property type="protein sequence ID" value="ANI99096.1"/>
    <property type="molecule type" value="Genomic_DNA"/>
</dbReference>